<reference evidence="2 3" key="1">
    <citation type="submission" date="2020-08" db="EMBL/GenBank/DDBJ databases">
        <title>Genomic Encyclopedia of Type Strains, Phase IV (KMG-IV): sequencing the most valuable type-strain genomes for metagenomic binning, comparative biology and taxonomic classification.</title>
        <authorList>
            <person name="Goeker M."/>
        </authorList>
    </citation>
    <scope>NUCLEOTIDE SEQUENCE [LARGE SCALE GENOMIC DNA]</scope>
    <source>
        <strain evidence="2 3">DSM 26723</strain>
    </source>
</reference>
<dbReference type="RefSeq" id="WP_184333339.1">
    <property type="nucleotide sequence ID" value="NZ_JACHHZ010000003.1"/>
</dbReference>
<dbReference type="Proteomes" id="UP000588068">
    <property type="component" value="Unassembled WGS sequence"/>
</dbReference>
<evidence type="ECO:0000259" key="1">
    <source>
        <dbReference type="PROSITE" id="PS51819"/>
    </source>
</evidence>
<evidence type="ECO:0000313" key="2">
    <source>
        <dbReference type="EMBL" id="MBB6094241.1"/>
    </source>
</evidence>
<feature type="domain" description="VOC" evidence="1">
    <location>
        <begin position="7"/>
        <end position="127"/>
    </location>
</feature>
<evidence type="ECO:0000313" key="3">
    <source>
        <dbReference type="Proteomes" id="UP000588068"/>
    </source>
</evidence>
<dbReference type="InterPro" id="IPR041581">
    <property type="entry name" value="Glyoxalase_6"/>
</dbReference>
<dbReference type="InterPro" id="IPR037523">
    <property type="entry name" value="VOC_core"/>
</dbReference>
<comment type="caution">
    <text evidence="2">The sequence shown here is derived from an EMBL/GenBank/DDBJ whole genome shotgun (WGS) entry which is preliminary data.</text>
</comment>
<accession>A0A841HLX7</accession>
<dbReference type="InterPro" id="IPR029068">
    <property type="entry name" value="Glyas_Bleomycin-R_OHBP_Dase"/>
</dbReference>
<dbReference type="AlphaFoldDB" id="A0A841HLX7"/>
<dbReference type="EMBL" id="JACHHZ010000003">
    <property type="protein sequence ID" value="MBB6094241.1"/>
    <property type="molecule type" value="Genomic_DNA"/>
</dbReference>
<proteinExistence type="predicted"/>
<name>A0A841HLX7_9GAMM</name>
<gene>
    <name evidence="2" type="ORF">HNQ60_003122</name>
</gene>
<dbReference type="GO" id="GO:0016829">
    <property type="term" value="F:lyase activity"/>
    <property type="evidence" value="ECO:0007669"/>
    <property type="project" value="UniProtKB-KW"/>
</dbReference>
<sequence length="127" mass="14019">MNTPTTATVNISIDVPDLDAGVDFYRRVFGWQEKSRPFPQMAIVDGNNVMVCIHAKPAGSKPTPSEQTRGYSRHWTPVHLDFHVEDFAATISRAKEAGASIEQEYTKPKAVAFCSDPFGNGFCIISK</sequence>
<dbReference type="SUPFAM" id="SSF54593">
    <property type="entry name" value="Glyoxalase/Bleomycin resistance protein/Dihydroxybiphenyl dioxygenase"/>
    <property type="match status" value="1"/>
</dbReference>
<organism evidence="2 3">
    <name type="scientific">Povalibacter uvarum</name>
    <dbReference type="NCBI Taxonomy" id="732238"/>
    <lineage>
        <taxon>Bacteria</taxon>
        <taxon>Pseudomonadati</taxon>
        <taxon>Pseudomonadota</taxon>
        <taxon>Gammaproteobacteria</taxon>
        <taxon>Steroidobacterales</taxon>
        <taxon>Steroidobacteraceae</taxon>
        <taxon>Povalibacter</taxon>
    </lineage>
</organism>
<dbReference type="Gene3D" id="3.10.180.10">
    <property type="entry name" value="2,3-Dihydroxybiphenyl 1,2-Dioxygenase, domain 1"/>
    <property type="match status" value="1"/>
</dbReference>
<protein>
    <submittedName>
        <fullName evidence="2">Putative enzyme related to lactoylglutathione lyase</fullName>
    </submittedName>
</protein>
<keyword evidence="2" id="KW-0456">Lyase</keyword>
<dbReference type="PROSITE" id="PS51819">
    <property type="entry name" value="VOC"/>
    <property type="match status" value="1"/>
</dbReference>
<dbReference type="Pfam" id="PF18029">
    <property type="entry name" value="Glyoxalase_6"/>
    <property type="match status" value="1"/>
</dbReference>
<keyword evidence="3" id="KW-1185">Reference proteome</keyword>